<evidence type="ECO:0000313" key="2">
    <source>
        <dbReference type="Proteomes" id="UP001055879"/>
    </source>
</evidence>
<comment type="caution">
    <text evidence="1">The sequence shown here is derived from an EMBL/GenBank/DDBJ whole genome shotgun (WGS) entry which is preliminary data.</text>
</comment>
<evidence type="ECO:0000313" key="1">
    <source>
        <dbReference type="EMBL" id="KAI3773099.1"/>
    </source>
</evidence>
<accession>A0ACB9FP92</accession>
<dbReference type="EMBL" id="CM042047">
    <property type="protein sequence ID" value="KAI3773099.1"/>
    <property type="molecule type" value="Genomic_DNA"/>
</dbReference>
<sequence length="180" mass="20618">MLAPRSKSDGCLKAKILRFKLLLNVDVPLNSHKFSQYLSYELVNPMAKDRSIKPRAMSYYFEKIFRAAFGRSRRLPKKNDVPNPSLSTFDYPTPQTRVSSSPLRSATLDVKPFKHFNDRDVGQKTFSEEKYNSYIDGMKMKMRCPSDVGVETTVSRCDSFNDTVSSFISRSKLKLVNPEP</sequence>
<keyword evidence="2" id="KW-1185">Reference proteome</keyword>
<protein>
    <submittedName>
        <fullName evidence="1">Uncharacterized protein</fullName>
    </submittedName>
</protein>
<gene>
    <name evidence="1" type="ORF">L6452_04298</name>
</gene>
<organism evidence="1 2">
    <name type="scientific">Arctium lappa</name>
    <name type="common">Greater burdock</name>
    <name type="synonym">Lappa major</name>
    <dbReference type="NCBI Taxonomy" id="4217"/>
    <lineage>
        <taxon>Eukaryota</taxon>
        <taxon>Viridiplantae</taxon>
        <taxon>Streptophyta</taxon>
        <taxon>Embryophyta</taxon>
        <taxon>Tracheophyta</taxon>
        <taxon>Spermatophyta</taxon>
        <taxon>Magnoliopsida</taxon>
        <taxon>eudicotyledons</taxon>
        <taxon>Gunneridae</taxon>
        <taxon>Pentapetalae</taxon>
        <taxon>asterids</taxon>
        <taxon>campanulids</taxon>
        <taxon>Asterales</taxon>
        <taxon>Asteraceae</taxon>
        <taxon>Carduoideae</taxon>
        <taxon>Cardueae</taxon>
        <taxon>Arctiinae</taxon>
        <taxon>Arctium</taxon>
    </lineage>
</organism>
<dbReference type="Proteomes" id="UP001055879">
    <property type="component" value="Linkage Group LG01"/>
</dbReference>
<proteinExistence type="predicted"/>
<reference evidence="1 2" key="2">
    <citation type="journal article" date="2022" name="Mol. Ecol. Resour.">
        <title>The genomes of chicory, endive, great burdock and yacon provide insights into Asteraceae paleo-polyploidization history and plant inulin production.</title>
        <authorList>
            <person name="Fan W."/>
            <person name="Wang S."/>
            <person name="Wang H."/>
            <person name="Wang A."/>
            <person name="Jiang F."/>
            <person name="Liu H."/>
            <person name="Zhao H."/>
            <person name="Xu D."/>
            <person name="Zhang Y."/>
        </authorList>
    </citation>
    <scope>NUCLEOTIDE SEQUENCE [LARGE SCALE GENOMIC DNA]</scope>
    <source>
        <strain evidence="2">cv. Niubang</strain>
    </source>
</reference>
<name>A0ACB9FP92_ARCLA</name>
<reference evidence="2" key="1">
    <citation type="journal article" date="2022" name="Mol. Ecol. Resour.">
        <title>The genomes of chicory, endive, great burdock and yacon provide insights into Asteraceae palaeo-polyploidization history and plant inulin production.</title>
        <authorList>
            <person name="Fan W."/>
            <person name="Wang S."/>
            <person name="Wang H."/>
            <person name="Wang A."/>
            <person name="Jiang F."/>
            <person name="Liu H."/>
            <person name="Zhao H."/>
            <person name="Xu D."/>
            <person name="Zhang Y."/>
        </authorList>
    </citation>
    <scope>NUCLEOTIDE SEQUENCE [LARGE SCALE GENOMIC DNA]</scope>
    <source>
        <strain evidence="2">cv. Niubang</strain>
    </source>
</reference>